<proteinExistence type="predicted"/>
<organism evidence="1 2">
    <name type="scientific">Thlaspi arvense</name>
    <name type="common">Field penny-cress</name>
    <dbReference type="NCBI Taxonomy" id="13288"/>
    <lineage>
        <taxon>Eukaryota</taxon>
        <taxon>Viridiplantae</taxon>
        <taxon>Streptophyta</taxon>
        <taxon>Embryophyta</taxon>
        <taxon>Tracheophyta</taxon>
        <taxon>Spermatophyta</taxon>
        <taxon>Magnoliopsida</taxon>
        <taxon>eudicotyledons</taxon>
        <taxon>Gunneridae</taxon>
        <taxon>Pentapetalae</taxon>
        <taxon>rosids</taxon>
        <taxon>malvids</taxon>
        <taxon>Brassicales</taxon>
        <taxon>Brassicaceae</taxon>
        <taxon>Thlaspideae</taxon>
        <taxon>Thlaspi</taxon>
    </lineage>
</organism>
<protein>
    <submittedName>
        <fullName evidence="1">Uncharacterized protein</fullName>
    </submittedName>
</protein>
<accession>A0AAU9RXH2</accession>
<dbReference type="EMBL" id="CAJVSB020000422">
    <property type="protein sequence ID" value="CAH2050685.1"/>
    <property type="molecule type" value="Genomic_DNA"/>
</dbReference>
<dbReference type="Proteomes" id="UP000836841">
    <property type="component" value="Unassembled WGS sequence"/>
</dbReference>
<name>A0AAU9RXH2_THLAR</name>
<comment type="caution">
    <text evidence="1">The sequence shown here is derived from an EMBL/GenBank/DDBJ whole genome shotgun (WGS) entry which is preliminary data.</text>
</comment>
<keyword evidence="2" id="KW-1185">Reference proteome</keyword>
<evidence type="ECO:0000313" key="1">
    <source>
        <dbReference type="EMBL" id="CAH2050685.1"/>
    </source>
</evidence>
<gene>
    <name evidence="1" type="ORF">TAV2_LOCUS8612</name>
</gene>
<sequence length="97" mass="10438">MQGVEDTRGNKFHMSLGLPVVATTNCADNTVAGTCTARPGAERTVSTKVSIERKVRVARGFVFLRRLKVWKHEAACSSGSPEITCSKLASNVRMSGL</sequence>
<dbReference type="AlphaFoldDB" id="A0AAU9RXH2"/>
<evidence type="ECO:0000313" key="2">
    <source>
        <dbReference type="Proteomes" id="UP000836841"/>
    </source>
</evidence>
<reference evidence="1 2" key="1">
    <citation type="submission" date="2022-03" db="EMBL/GenBank/DDBJ databases">
        <authorList>
            <person name="Nunn A."/>
            <person name="Chopra R."/>
            <person name="Nunn A."/>
            <person name="Contreras Garrido A."/>
        </authorList>
    </citation>
    <scope>NUCLEOTIDE SEQUENCE [LARGE SCALE GENOMIC DNA]</scope>
</reference>